<organism evidence="2 3">
    <name type="scientific">Cytospora mali</name>
    <name type="common">Apple Valsa canker fungus</name>
    <name type="synonym">Valsa mali</name>
    <dbReference type="NCBI Taxonomy" id="578113"/>
    <lineage>
        <taxon>Eukaryota</taxon>
        <taxon>Fungi</taxon>
        <taxon>Dikarya</taxon>
        <taxon>Ascomycota</taxon>
        <taxon>Pezizomycotina</taxon>
        <taxon>Sordariomycetes</taxon>
        <taxon>Sordariomycetidae</taxon>
        <taxon>Diaporthales</taxon>
        <taxon>Cytosporaceae</taxon>
        <taxon>Cytospora</taxon>
    </lineage>
</organism>
<accession>A0A194WAU9</accession>
<protein>
    <submittedName>
        <fullName evidence="2">Uncharacterized protein</fullName>
    </submittedName>
</protein>
<reference evidence="2" key="1">
    <citation type="submission" date="2014-12" db="EMBL/GenBank/DDBJ databases">
        <title>Genome Sequence of Valsa Canker Pathogens Uncovers a Specific Adaption of Colonization on Woody Bark.</title>
        <authorList>
            <person name="Yin Z."/>
            <person name="Liu H."/>
            <person name="Gao X."/>
            <person name="Li Z."/>
            <person name="Song N."/>
            <person name="Ke X."/>
            <person name="Dai Q."/>
            <person name="Wu Y."/>
            <person name="Sun Y."/>
            <person name="Xu J.-R."/>
            <person name="Kang Z.K."/>
            <person name="Wang L."/>
            <person name="Huang L."/>
        </authorList>
    </citation>
    <scope>NUCLEOTIDE SEQUENCE [LARGE SCALE GENOMIC DNA]</scope>
    <source>
        <strain evidence="2">03-8</strain>
    </source>
</reference>
<evidence type="ECO:0000313" key="2">
    <source>
        <dbReference type="EMBL" id="KUI73203.1"/>
    </source>
</evidence>
<evidence type="ECO:0000256" key="1">
    <source>
        <dbReference type="SAM" id="MobiDB-lite"/>
    </source>
</evidence>
<feature type="region of interest" description="Disordered" evidence="1">
    <location>
        <begin position="154"/>
        <end position="196"/>
    </location>
</feature>
<keyword evidence="3" id="KW-1185">Reference proteome</keyword>
<dbReference type="OrthoDB" id="4366798at2759"/>
<gene>
    <name evidence="2" type="ORF">VM1G_09078</name>
</gene>
<name>A0A194WAU9_CYTMA</name>
<dbReference type="AlphaFoldDB" id="A0A194WAU9"/>
<dbReference type="Proteomes" id="UP000078559">
    <property type="component" value="Chromosome 10"/>
</dbReference>
<proteinExistence type="predicted"/>
<sequence>MAPVDVKLDSNYVEAIRLMFAPPNKDYFLDHPEHEWPAEKFQMRPEEMFITLPKMFNHITLPLLDRDAYCRDVSYASALARNRSELFQLLQERREQRQKELVDLWLQAFSRFGIRPGLLEREPSWPDAMRIAKDHSFDTLVRFFASFLPDIDEDATPPPALPANIPSDSEPPTVPSRETAGSRRGTGGVSGSSSWT</sequence>
<evidence type="ECO:0000313" key="3">
    <source>
        <dbReference type="Proteomes" id="UP000078559"/>
    </source>
</evidence>
<dbReference type="EMBL" id="CM003107">
    <property type="protein sequence ID" value="KUI73203.1"/>
    <property type="molecule type" value="Genomic_DNA"/>
</dbReference>